<feature type="compositionally biased region" description="Polar residues" evidence="1">
    <location>
        <begin position="180"/>
        <end position="193"/>
    </location>
</feature>
<evidence type="ECO:0000313" key="3">
    <source>
        <dbReference type="Proteomes" id="UP000494163"/>
    </source>
</evidence>
<gene>
    <name evidence="2" type="ORF">Dbus_chr2Lg916</name>
</gene>
<dbReference type="Proteomes" id="UP000494163">
    <property type="component" value="Chromosome 2L"/>
</dbReference>
<feature type="compositionally biased region" description="Polar residues" evidence="1">
    <location>
        <begin position="307"/>
        <end position="323"/>
    </location>
</feature>
<evidence type="ECO:0000256" key="1">
    <source>
        <dbReference type="SAM" id="MobiDB-lite"/>
    </source>
</evidence>
<feature type="compositionally biased region" description="Polar residues" evidence="1">
    <location>
        <begin position="227"/>
        <end position="275"/>
    </location>
</feature>
<feature type="compositionally biased region" description="Low complexity" evidence="1">
    <location>
        <begin position="202"/>
        <end position="219"/>
    </location>
</feature>
<dbReference type="InterPro" id="IPR009818">
    <property type="entry name" value="PAM2_motif"/>
</dbReference>
<dbReference type="Pfam" id="PF07145">
    <property type="entry name" value="PAM2"/>
    <property type="match status" value="1"/>
</dbReference>
<protein>
    <submittedName>
        <fullName evidence="2">CG6441</fullName>
    </submittedName>
</protein>
<evidence type="ECO:0000313" key="2">
    <source>
        <dbReference type="EMBL" id="ALC38831.1"/>
    </source>
</evidence>
<dbReference type="EMBL" id="CP012523">
    <property type="protein sequence ID" value="ALC38831.1"/>
    <property type="molecule type" value="Genomic_DNA"/>
</dbReference>
<keyword evidence="3" id="KW-1185">Reference proteome</keyword>
<dbReference type="AlphaFoldDB" id="A0A0M5IWB0"/>
<accession>A0A0M5IWB0</accession>
<organism evidence="2 3">
    <name type="scientific">Drosophila busckii</name>
    <name type="common">Fruit fly</name>
    <dbReference type="NCBI Taxonomy" id="30019"/>
    <lineage>
        <taxon>Eukaryota</taxon>
        <taxon>Metazoa</taxon>
        <taxon>Ecdysozoa</taxon>
        <taxon>Arthropoda</taxon>
        <taxon>Hexapoda</taxon>
        <taxon>Insecta</taxon>
        <taxon>Pterygota</taxon>
        <taxon>Neoptera</taxon>
        <taxon>Endopterygota</taxon>
        <taxon>Diptera</taxon>
        <taxon>Brachycera</taxon>
        <taxon>Muscomorpha</taxon>
        <taxon>Ephydroidea</taxon>
        <taxon>Drosophilidae</taxon>
        <taxon>Drosophila</taxon>
    </lineage>
</organism>
<name>A0A0M5IWB0_DROBS</name>
<feature type="region of interest" description="Disordered" evidence="1">
    <location>
        <begin position="179"/>
        <end position="341"/>
    </location>
</feature>
<proteinExistence type="predicted"/>
<dbReference type="OrthoDB" id="7868417at2759"/>
<reference evidence="2 3" key="1">
    <citation type="submission" date="2015-08" db="EMBL/GenBank/DDBJ databases">
        <title>Ancestral chromatin configuration constrains chromatin evolution on differentiating sex chromosomes in Drosophila.</title>
        <authorList>
            <person name="Zhou Q."/>
            <person name="Bachtrog D."/>
        </authorList>
    </citation>
    <scope>NUCLEOTIDE SEQUENCE [LARGE SCALE GENOMIC DNA]</scope>
    <source>
        <tissue evidence="2">Whole larvae</tissue>
    </source>
</reference>
<sequence>MEFNRREGKCKKMFKSLPFNYLHTDNESESSLNPNAMEFVPSRFKTNDKPMGMGYGNGNVMKTEATSTTTLRQRELVGDADHLHAQRQLFELLHQLGDKQMPLKAIRMSLSPDGQGINVQFKAEHNEPGRKLLDESLCQVAALNLELNDRSFMPTRLPNVLAANFMLRISDVLNEKIDPSSANCCTDSSTSETVEPKTMTVSSNFSSSTSLKAANTTALGAGGGLSDKSSLPRAQSPQHQQQPCSISLPKQQQLQPTRVPNDLSNWSSKLNTNAWSKVHPRARVVSPDSQHKYDTNSMKAKPCIKRSSANAPRSTFTSLMRQSEVQRRLGLSKVDKKTFDK</sequence>